<feature type="compositionally biased region" description="Basic residues" evidence="1">
    <location>
        <begin position="267"/>
        <end position="277"/>
    </location>
</feature>
<dbReference type="AlphaFoldDB" id="A0A2A2L2R1"/>
<feature type="compositionally biased region" description="Basic and acidic residues" evidence="1">
    <location>
        <begin position="14"/>
        <end position="29"/>
    </location>
</feature>
<dbReference type="EMBL" id="LIAE01007273">
    <property type="protein sequence ID" value="PAV80438.1"/>
    <property type="molecule type" value="Genomic_DNA"/>
</dbReference>
<feature type="region of interest" description="Disordered" evidence="1">
    <location>
        <begin position="1"/>
        <end position="97"/>
    </location>
</feature>
<accession>A0A2A2L2R1</accession>
<feature type="compositionally biased region" description="Gly residues" evidence="1">
    <location>
        <begin position="284"/>
        <end position="294"/>
    </location>
</feature>
<feature type="compositionally biased region" description="Basic and acidic residues" evidence="1">
    <location>
        <begin position="172"/>
        <end position="205"/>
    </location>
</feature>
<protein>
    <submittedName>
        <fullName evidence="2">Uncharacterized protein</fullName>
    </submittedName>
</protein>
<feature type="compositionally biased region" description="Basic and acidic residues" evidence="1">
    <location>
        <begin position="52"/>
        <end position="64"/>
    </location>
</feature>
<comment type="caution">
    <text evidence="2">The sequence shown here is derived from an EMBL/GenBank/DDBJ whole genome shotgun (WGS) entry which is preliminary data.</text>
</comment>
<evidence type="ECO:0000256" key="1">
    <source>
        <dbReference type="SAM" id="MobiDB-lite"/>
    </source>
</evidence>
<name>A0A2A2L2R1_9BILA</name>
<sequence>MDYRDPARRSPPMDSRRMDPGRGDFRGDILRPPPADWSRDRDFTPQIPMRNGGDRIRGSRHDPEFIPSDHSPGDFGRKPLENKLRSKSLDLRDAFPDEYESPRGFGRRERIYDYERDDWNNRFGTTKPKDDFYSKERPVDIGRPREIEIPMKRIPRAVARSQELVPYNRDSHFDTFRHPRHSPRDDFLRGDPRDLDNVKYSRETRATLNRSAGYSPKSIASSRPPPDFIGSNRYSTHRADASRDRDYYREEARGSAAVGGGDISRGGHFKGSRHHNSYHHESHGSGGHSGGGFFGTPRKVINQQPGAGGASGSRSYHQEWYSSGGGGMRGGPPHHRQVQCCCFKFIWPPWSVEPTHPPQQIYKNI</sequence>
<evidence type="ECO:0000313" key="3">
    <source>
        <dbReference type="Proteomes" id="UP000218231"/>
    </source>
</evidence>
<evidence type="ECO:0000313" key="2">
    <source>
        <dbReference type="EMBL" id="PAV80438.1"/>
    </source>
</evidence>
<keyword evidence="3" id="KW-1185">Reference proteome</keyword>
<organism evidence="2 3">
    <name type="scientific">Diploscapter pachys</name>
    <dbReference type="NCBI Taxonomy" id="2018661"/>
    <lineage>
        <taxon>Eukaryota</taxon>
        <taxon>Metazoa</taxon>
        <taxon>Ecdysozoa</taxon>
        <taxon>Nematoda</taxon>
        <taxon>Chromadorea</taxon>
        <taxon>Rhabditida</taxon>
        <taxon>Rhabditina</taxon>
        <taxon>Rhabditomorpha</taxon>
        <taxon>Rhabditoidea</taxon>
        <taxon>Rhabditidae</taxon>
        <taxon>Diploscapter</taxon>
    </lineage>
</organism>
<proteinExistence type="predicted"/>
<dbReference type="Proteomes" id="UP000218231">
    <property type="component" value="Unassembled WGS sequence"/>
</dbReference>
<feature type="compositionally biased region" description="Basic and acidic residues" evidence="1">
    <location>
        <begin position="237"/>
        <end position="253"/>
    </location>
</feature>
<dbReference type="OrthoDB" id="5826231at2759"/>
<gene>
    <name evidence="2" type="ORF">WR25_23603</name>
</gene>
<reference evidence="2 3" key="1">
    <citation type="journal article" date="2017" name="Curr. Biol.">
        <title>Genome architecture and evolution of a unichromosomal asexual nematode.</title>
        <authorList>
            <person name="Fradin H."/>
            <person name="Zegar C."/>
            <person name="Gutwein M."/>
            <person name="Lucas J."/>
            <person name="Kovtun M."/>
            <person name="Corcoran D."/>
            <person name="Baugh L.R."/>
            <person name="Kiontke K."/>
            <person name="Gunsalus K."/>
            <person name="Fitch D.H."/>
            <person name="Piano F."/>
        </authorList>
    </citation>
    <scope>NUCLEOTIDE SEQUENCE [LARGE SCALE GENOMIC DNA]</scope>
    <source>
        <strain evidence="2">PF1309</strain>
    </source>
</reference>
<feature type="region of interest" description="Disordered" evidence="1">
    <location>
        <begin position="172"/>
        <end position="333"/>
    </location>
</feature>
<feature type="compositionally biased region" description="Basic and acidic residues" evidence="1">
    <location>
        <begin position="71"/>
        <end position="95"/>
    </location>
</feature>